<dbReference type="Proteomes" id="UP001066276">
    <property type="component" value="Chromosome 2_1"/>
</dbReference>
<dbReference type="EMBL" id="JANPWB010000003">
    <property type="protein sequence ID" value="KAJ1203136.1"/>
    <property type="molecule type" value="Genomic_DNA"/>
</dbReference>
<evidence type="ECO:0000313" key="1">
    <source>
        <dbReference type="EMBL" id="KAJ1203136.1"/>
    </source>
</evidence>
<name>A0AAV7VQL4_PLEWA</name>
<comment type="caution">
    <text evidence="1">The sequence shown here is derived from an EMBL/GenBank/DDBJ whole genome shotgun (WGS) entry which is preliminary data.</text>
</comment>
<gene>
    <name evidence="1" type="ORF">NDU88_006930</name>
</gene>
<keyword evidence="2" id="KW-1185">Reference proteome</keyword>
<reference evidence="1" key="1">
    <citation type="journal article" date="2022" name="bioRxiv">
        <title>Sequencing and chromosome-scale assembly of the giantPleurodeles waltlgenome.</title>
        <authorList>
            <person name="Brown T."/>
            <person name="Elewa A."/>
            <person name="Iarovenko S."/>
            <person name="Subramanian E."/>
            <person name="Araus A.J."/>
            <person name="Petzold A."/>
            <person name="Susuki M."/>
            <person name="Suzuki K.-i.T."/>
            <person name="Hayashi T."/>
            <person name="Toyoda A."/>
            <person name="Oliveira C."/>
            <person name="Osipova E."/>
            <person name="Leigh N.D."/>
            <person name="Simon A."/>
            <person name="Yun M.H."/>
        </authorList>
    </citation>
    <scope>NUCLEOTIDE SEQUENCE</scope>
    <source>
        <strain evidence="1">20211129_DDA</strain>
        <tissue evidence="1">Liver</tissue>
    </source>
</reference>
<sequence length="138" mass="15666">MRPQPRMTPKEKEVFLISYTAQNGKSRRPHPHCQVSITGMPVLAVISFRTSVNVMTCRQYLSLDPHSPLSPVRARMYTHGSAEPLIHAGNMDTLVQCAEREVKARFYVTEEEDGMLLGCHTLEDLVLVFFGKEIHSRI</sequence>
<evidence type="ECO:0000313" key="2">
    <source>
        <dbReference type="Proteomes" id="UP001066276"/>
    </source>
</evidence>
<protein>
    <submittedName>
        <fullName evidence="1">Uncharacterized protein</fullName>
    </submittedName>
</protein>
<organism evidence="1 2">
    <name type="scientific">Pleurodeles waltl</name>
    <name type="common">Iberian ribbed newt</name>
    <dbReference type="NCBI Taxonomy" id="8319"/>
    <lineage>
        <taxon>Eukaryota</taxon>
        <taxon>Metazoa</taxon>
        <taxon>Chordata</taxon>
        <taxon>Craniata</taxon>
        <taxon>Vertebrata</taxon>
        <taxon>Euteleostomi</taxon>
        <taxon>Amphibia</taxon>
        <taxon>Batrachia</taxon>
        <taxon>Caudata</taxon>
        <taxon>Salamandroidea</taxon>
        <taxon>Salamandridae</taxon>
        <taxon>Pleurodelinae</taxon>
        <taxon>Pleurodeles</taxon>
    </lineage>
</organism>
<dbReference type="AlphaFoldDB" id="A0AAV7VQL4"/>
<proteinExistence type="predicted"/>
<accession>A0AAV7VQL4</accession>